<evidence type="ECO:0000313" key="8">
    <source>
        <dbReference type="EMBL" id="MBB2172942.1"/>
    </source>
</evidence>
<dbReference type="PANTHER" id="PTHR32322:SF2">
    <property type="entry name" value="EAMA DOMAIN-CONTAINING PROTEIN"/>
    <property type="match status" value="1"/>
</dbReference>
<feature type="transmembrane region" description="Helical" evidence="6">
    <location>
        <begin position="135"/>
        <end position="153"/>
    </location>
</feature>
<protein>
    <submittedName>
        <fullName evidence="8">DMT family transporter</fullName>
    </submittedName>
</protein>
<feature type="transmembrane region" description="Helical" evidence="6">
    <location>
        <begin position="45"/>
        <end position="64"/>
    </location>
</feature>
<feature type="transmembrane region" description="Helical" evidence="6">
    <location>
        <begin position="190"/>
        <end position="212"/>
    </location>
</feature>
<feature type="transmembrane region" description="Helical" evidence="6">
    <location>
        <begin position="224"/>
        <end position="245"/>
    </location>
</feature>
<feature type="transmembrane region" description="Helical" evidence="6">
    <location>
        <begin position="278"/>
        <end position="302"/>
    </location>
</feature>
<dbReference type="PANTHER" id="PTHR32322">
    <property type="entry name" value="INNER MEMBRANE TRANSPORTER"/>
    <property type="match status" value="1"/>
</dbReference>
<reference evidence="8 9" key="1">
    <citation type="submission" date="2020-04" db="EMBL/GenBank/DDBJ databases">
        <title>Description of novel Gluconacetobacter.</title>
        <authorList>
            <person name="Sombolestani A."/>
        </authorList>
    </citation>
    <scope>NUCLEOTIDE SEQUENCE [LARGE SCALE GENOMIC DNA]</scope>
    <source>
        <strain evidence="8 9">LMG 27724</strain>
    </source>
</reference>
<evidence type="ECO:0000256" key="6">
    <source>
        <dbReference type="SAM" id="Phobius"/>
    </source>
</evidence>
<evidence type="ECO:0000313" key="9">
    <source>
        <dbReference type="Proteomes" id="UP000577891"/>
    </source>
</evidence>
<dbReference type="EMBL" id="JABEQE010000010">
    <property type="protein sequence ID" value="MBB2172942.1"/>
    <property type="molecule type" value="Genomic_DNA"/>
</dbReference>
<dbReference type="Proteomes" id="UP000577891">
    <property type="component" value="Unassembled WGS sequence"/>
</dbReference>
<feature type="domain" description="EamA" evidence="7">
    <location>
        <begin position="17"/>
        <end position="147"/>
    </location>
</feature>
<gene>
    <name evidence="8" type="ORF">HLH35_12565</name>
</gene>
<name>A0A7W4J1J9_9PROT</name>
<keyword evidence="4 6" id="KW-1133">Transmembrane helix</keyword>
<evidence type="ECO:0000256" key="2">
    <source>
        <dbReference type="ARBA" id="ARBA00007362"/>
    </source>
</evidence>
<feature type="transmembrane region" description="Helical" evidence="6">
    <location>
        <begin position="252"/>
        <end position="272"/>
    </location>
</feature>
<evidence type="ECO:0000256" key="5">
    <source>
        <dbReference type="ARBA" id="ARBA00023136"/>
    </source>
</evidence>
<feature type="domain" description="EamA" evidence="7">
    <location>
        <begin position="161"/>
        <end position="294"/>
    </location>
</feature>
<comment type="caution">
    <text evidence="8">The sequence shown here is derived from an EMBL/GenBank/DDBJ whole genome shotgun (WGS) entry which is preliminary data.</text>
</comment>
<dbReference type="RefSeq" id="WP_182979461.1">
    <property type="nucleotide sequence ID" value="NZ_BAABGB010000005.1"/>
</dbReference>
<feature type="transmembrane region" description="Helical" evidence="6">
    <location>
        <begin position="12"/>
        <end position="33"/>
    </location>
</feature>
<evidence type="ECO:0000256" key="3">
    <source>
        <dbReference type="ARBA" id="ARBA00022692"/>
    </source>
</evidence>
<feature type="transmembrane region" description="Helical" evidence="6">
    <location>
        <begin position="159"/>
        <end position="178"/>
    </location>
</feature>
<dbReference type="AlphaFoldDB" id="A0A7W4J1J9"/>
<organism evidence="8 9">
    <name type="scientific">Gluconacetobacter asukensis</name>
    <dbReference type="NCBI Taxonomy" id="1017181"/>
    <lineage>
        <taxon>Bacteria</taxon>
        <taxon>Pseudomonadati</taxon>
        <taxon>Pseudomonadota</taxon>
        <taxon>Alphaproteobacteria</taxon>
        <taxon>Acetobacterales</taxon>
        <taxon>Acetobacteraceae</taxon>
        <taxon>Gluconacetobacter</taxon>
    </lineage>
</organism>
<evidence type="ECO:0000256" key="4">
    <source>
        <dbReference type="ARBA" id="ARBA00022989"/>
    </source>
</evidence>
<accession>A0A7W4J1J9</accession>
<comment type="subcellular location">
    <subcellularLocation>
        <location evidence="1">Membrane</location>
        <topology evidence="1">Multi-pass membrane protein</topology>
    </subcellularLocation>
</comment>
<comment type="similarity">
    <text evidence="2">Belongs to the EamA transporter family.</text>
</comment>
<evidence type="ECO:0000259" key="7">
    <source>
        <dbReference type="Pfam" id="PF00892"/>
    </source>
</evidence>
<keyword evidence="3 6" id="KW-0812">Transmembrane</keyword>
<evidence type="ECO:0000256" key="1">
    <source>
        <dbReference type="ARBA" id="ARBA00004141"/>
    </source>
</evidence>
<sequence length="319" mass="33908">MTETSDDDHSLPLPVAALVGTAFIGSIMGIFARELAAQLNVAEQVGLRCLMGALVLLAVSWRSIDFGKYARMPPSDLRLTAVRAVSMFVIAISLGTVAFVNGNYASVAVIMALPAPALLSALVFKERISYRETALVSFAFVGAAITIISAAGLRFEFNWPLSCAVLATLFMSYGILARKRQSSFLNNRETTLLMLFTAALIMGVFSAAWILWSGDVPRITPHTLLVALIAGICNIGFLVLSNYAIPKVKGVVVNNILALQPLFGAVIGFALFNETLSPLAIVGGVMILTAVILIANPALLPLRPTAQLTPRAINAPPPK</sequence>
<dbReference type="InterPro" id="IPR000620">
    <property type="entry name" value="EamA_dom"/>
</dbReference>
<dbReference type="Pfam" id="PF00892">
    <property type="entry name" value="EamA"/>
    <property type="match status" value="2"/>
</dbReference>
<keyword evidence="5 6" id="KW-0472">Membrane</keyword>
<dbReference type="GO" id="GO:0016020">
    <property type="term" value="C:membrane"/>
    <property type="evidence" value="ECO:0007669"/>
    <property type="project" value="UniProtKB-SubCell"/>
</dbReference>
<proteinExistence type="inferred from homology"/>
<dbReference type="SUPFAM" id="SSF103481">
    <property type="entry name" value="Multidrug resistance efflux transporter EmrE"/>
    <property type="match status" value="1"/>
</dbReference>
<dbReference type="InterPro" id="IPR037185">
    <property type="entry name" value="EmrE-like"/>
</dbReference>
<feature type="transmembrane region" description="Helical" evidence="6">
    <location>
        <begin position="76"/>
        <end position="98"/>
    </location>
</feature>
<dbReference type="InterPro" id="IPR050638">
    <property type="entry name" value="AA-Vitamin_Transporters"/>
</dbReference>
<keyword evidence="9" id="KW-1185">Reference proteome</keyword>